<feature type="non-terminal residue" evidence="1">
    <location>
        <position position="181"/>
    </location>
</feature>
<name>A0A7K3WXP0_9FLAO</name>
<dbReference type="Proteomes" id="UP000486602">
    <property type="component" value="Unassembled WGS sequence"/>
</dbReference>
<dbReference type="RefSeq" id="WP_163287323.1">
    <property type="nucleotide sequence ID" value="NZ_JAAGVY010000105.1"/>
</dbReference>
<organism evidence="1 2">
    <name type="scientific">Cryomorpha ignava</name>
    <dbReference type="NCBI Taxonomy" id="101383"/>
    <lineage>
        <taxon>Bacteria</taxon>
        <taxon>Pseudomonadati</taxon>
        <taxon>Bacteroidota</taxon>
        <taxon>Flavobacteriia</taxon>
        <taxon>Flavobacteriales</taxon>
        <taxon>Cryomorphaceae</taxon>
        <taxon>Cryomorpha</taxon>
    </lineage>
</organism>
<comment type="caution">
    <text evidence="1">The sequence shown here is derived from an EMBL/GenBank/DDBJ whole genome shotgun (WGS) entry which is preliminary data.</text>
</comment>
<sequence>MERLYKIPFTLFFLTSNMVSFVSNGQTTRTKSGSIFPCDDPPPPSITLTTDAPANLTVCGSSQWAFDVNYTGGDLYQWKILDPAMGSIVAGNNSPHIEVLFNNPLGNSEDVDIIVAVTKCNEILRDTLTIHVENIPDYIVTTTDTLICAGESMGFNVSPTPTGYESLTWEFGDGLDSNDPN</sequence>
<evidence type="ECO:0000313" key="2">
    <source>
        <dbReference type="Proteomes" id="UP000486602"/>
    </source>
</evidence>
<proteinExistence type="predicted"/>
<keyword evidence="2" id="KW-1185">Reference proteome</keyword>
<accession>A0A7K3WXP0</accession>
<protein>
    <recommendedName>
        <fullName evidence="3">PKD domain-containing protein</fullName>
    </recommendedName>
</protein>
<evidence type="ECO:0008006" key="3">
    <source>
        <dbReference type="Google" id="ProtNLM"/>
    </source>
</evidence>
<gene>
    <name evidence="1" type="ORF">G3O08_20530</name>
</gene>
<evidence type="ECO:0000313" key="1">
    <source>
        <dbReference type="EMBL" id="NEN25881.1"/>
    </source>
</evidence>
<dbReference type="EMBL" id="JAAGVY010000105">
    <property type="protein sequence ID" value="NEN25881.1"/>
    <property type="molecule type" value="Genomic_DNA"/>
</dbReference>
<dbReference type="AlphaFoldDB" id="A0A7K3WXP0"/>
<dbReference type="SUPFAM" id="SSF49299">
    <property type="entry name" value="PKD domain"/>
    <property type="match status" value="1"/>
</dbReference>
<reference evidence="1 2" key="1">
    <citation type="submission" date="2020-02" db="EMBL/GenBank/DDBJ databases">
        <title>Out from the shadows clarifying the taxonomy of the family Cryomorphaceae and related taxa by utilizing the GTDB taxonomic framework.</title>
        <authorList>
            <person name="Bowman J.P."/>
        </authorList>
    </citation>
    <scope>NUCLEOTIDE SEQUENCE [LARGE SCALE GENOMIC DNA]</scope>
    <source>
        <strain evidence="1 2">QSSC 1-22</strain>
    </source>
</reference>
<dbReference type="InterPro" id="IPR035986">
    <property type="entry name" value="PKD_dom_sf"/>
</dbReference>